<evidence type="ECO:0000313" key="3">
    <source>
        <dbReference type="Proteomes" id="UP000078228"/>
    </source>
</evidence>
<evidence type="ECO:0000313" key="2">
    <source>
        <dbReference type="EMBL" id="OAV01824.1"/>
    </source>
</evidence>
<proteinExistence type="predicted"/>
<evidence type="ECO:0000313" key="1">
    <source>
        <dbReference type="EMBL" id="OAU95293.1"/>
    </source>
</evidence>
<keyword evidence="3" id="KW-1185">Reference proteome</keyword>
<sequence>MQVFIFKKCQKNENLAKISIFALSAKKIPSKSLGGWSAN</sequence>
<gene>
    <name evidence="2" type="ORF">AO382_0190</name>
    <name evidence="1" type="ORF">AO384_1484</name>
</gene>
<reference evidence="3 4" key="1">
    <citation type="journal article" date="2016" name="Genome Biol. Evol.">
        <title>Comparative Genomic Analyses of the Moraxella catarrhalis Serosensitive and Seroresistant Lineages Demonstrate Their Independent Evolution.</title>
        <authorList>
            <person name="Earl J.P."/>
            <person name="de Vries S.P."/>
            <person name="Ahmed A."/>
            <person name="Powell E."/>
            <person name="Schultz M.P."/>
            <person name="Hermans P.W."/>
            <person name="Hill D.J."/>
            <person name="Zhou Z."/>
            <person name="Constantinidou C.I."/>
            <person name="Hu F.Z."/>
            <person name="Bootsma H.J."/>
            <person name="Ehrlich G.D."/>
        </authorList>
    </citation>
    <scope>NUCLEOTIDE SEQUENCE [LARGE SCALE GENOMIC DNA]</scope>
    <source>
        <strain evidence="1 3">Z7542</strain>
        <strain evidence="2 4">Z7574</strain>
    </source>
</reference>
<dbReference type="EMBL" id="LXHE01000002">
    <property type="protein sequence ID" value="OAV01824.1"/>
    <property type="molecule type" value="Genomic_DNA"/>
</dbReference>
<dbReference type="PATRIC" id="fig|480.236.peg.1412"/>
<comment type="caution">
    <text evidence="1">The sequence shown here is derived from an EMBL/GenBank/DDBJ whole genome shotgun (WGS) entry which is preliminary data.</text>
</comment>
<protein>
    <submittedName>
        <fullName evidence="1">Uncharacterized protein</fullName>
    </submittedName>
</protein>
<dbReference type="AlphaFoldDB" id="A0A198UFT8"/>
<name>A0A198UFT8_MORCA</name>
<dbReference type="EMBL" id="LXHC01000024">
    <property type="protein sequence ID" value="OAU95293.1"/>
    <property type="molecule type" value="Genomic_DNA"/>
</dbReference>
<dbReference type="Proteomes" id="UP000078228">
    <property type="component" value="Unassembled WGS sequence"/>
</dbReference>
<accession>A0A198UFT8</accession>
<evidence type="ECO:0000313" key="4">
    <source>
        <dbReference type="Proteomes" id="UP000078446"/>
    </source>
</evidence>
<dbReference type="Proteomes" id="UP000078446">
    <property type="component" value="Unassembled WGS sequence"/>
</dbReference>
<organism evidence="1 3">
    <name type="scientific">Moraxella catarrhalis</name>
    <name type="common">Branhamella catarrhalis</name>
    <dbReference type="NCBI Taxonomy" id="480"/>
    <lineage>
        <taxon>Bacteria</taxon>
        <taxon>Pseudomonadati</taxon>
        <taxon>Pseudomonadota</taxon>
        <taxon>Gammaproteobacteria</taxon>
        <taxon>Moraxellales</taxon>
        <taxon>Moraxellaceae</taxon>
        <taxon>Moraxella</taxon>
    </lineage>
</organism>